<dbReference type="AlphaFoldDB" id="A0A3D9V2U8"/>
<reference evidence="1 2" key="1">
    <citation type="submission" date="2018-08" db="EMBL/GenBank/DDBJ databases">
        <title>Freshwater and sediment microbial communities from various areas in North America, analyzing microbe dynamics in response to fracking.</title>
        <authorList>
            <person name="Lamendella R."/>
        </authorList>
    </citation>
    <scope>NUCLEOTIDE SEQUENCE [LARGE SCALE GENOMIC DNA]</scope>
    <source>
        <strain evidence="1 2">DB-1</strain>
    </source>
</reference>
<name>A0A3D9V2U8_BACMY</name>
<evidence type="ECO:0000313" key="2">
    <source>
        <dbReference type="Proteomes" id="UP000256530"/>
    </source>
</evidence>
<dbReference type="Proteomes" id="UP000256530">
    <property type="component" value="Unassembled WGS sequence"/>
</dbReference>
<dbReference type="EMBL" id="QTTY01000014">
    <property type="protein sequence ID" value="REF33285.1"/>
    <property type="molecule type" value="Genomic_DNA"/>
</dbReference>
<evidence type="ECO:0000313" key="1">
    <source>
        <dbReference type="EMBL" id="REF33285.1"/>
    </source>
</evidence>
<organism evidence="1 2">
    <name type="scientific">Bacillus mycoides</name>
    <dbReference type="NCBI Taxonomy" id="1405"/>
    <lineage>
        <taxon>Bacteria</taxon>
        <taxon>Bacillati</taxon>
        <taxon>Bacillota</taxon>
        <taxon>Bacilli</taxon>
        <taxon>Bacillales</taxon>
        <taxon>Bacillaceae</taxon>
        <taxon>Bacillus</taxon>
        <taxon>Bacillus cereus group</taxon>
    </lineage>
</organism>
<proteinExistence type="predicted"/>
<protein>
    <submittedName>
        <fullName evidence="1">Uncharacterized protein</fullName>
    </submittedName>
</protein>
<dbReference type="RefSeq" id="WP_113937322.1">
    <property type="nucleotide sequence ID" value="NZ_QTTY01000014.1"/>
</dbReference>
<sequence>MKNRFILSFLFGAVLIVGALLYTPRDIFAETLEKKDSVNVDENQKITQEASPKTDTHVADNYEFRVDKLNDTDYNVMMKNKNTGEDIQLESYKNMKGSYAAPGLQNMKFHPLKWLSNEDYEYVFTYADAYYSHAPTIYIVNLKTNQVTPFYLYGSKWNGINFEHSIEFTNSDAPVNDFRGQSMFLKKYFDDFIAGRNIQRFDDEILFRMSDNLGASNERYRQSYYVKLDFKHLKATQYSNRMPLGGSSFSDRLPTHLSHYMDAEGNYVLVRDDKLNKHIDPESKKIRATGEWVSIKDAEKEAMKNTPEWKKCMSSFDSYAPPTGEWNFHPSMIKPEEPKDYDFKVDKLNNTDFNVMMKNKNTGEDILLDSYKNMKGFYAAPGLQNMKFYPLKWLSNEEYEYVFTYADSHYSHAPTIYIVNLKTNQVTPFYLYGSKWNGINFEHSIEFTNSDAPVNDFRGQSMFLTKYFDDFIAGRNIQRFDDEILFRMSDNLGASNERYRQSYYVKLDFKHLKATQYSNRMPLGGSSFSDRLPTHLSHYMDAEGNYVLVRDDKLNKHIDPEAKKIRATGKWVSIKDAEKEAIKNTPEWKKCISSFNSYAPPAGEWNFHPSMIKQEEPEEPEGDGNVKPEQPKDYDFKVDKLNDTDFNVMMKNKKTGEDILLDSYKNMKGYYAAPGLQNMKFYPLKWLSNEEYEYVFTYADAYYSHAPTIYIINLKTNQVTPFYLYGSKWNGINFEHSIEFTKSDAPVDDFRGKSMFLTKYFDDFIAGRNIQRFDDEILFRMSDNLGASNERYRQSYYVKLDFKHLKATQYSNRMPLGGSSFSDRLPTHLSHYIDAEGNYVLVRDDKLNKHIDPEAKKIRATGEWVSIKDGEKEAMKNTPEWKKCISSFNSYAPPMGDWTFDPSVLMLKEPQVPEVAASVIR</sequence>
<gene>
    <name evidence="1" type="ORF">DET55_114118</name>
</gene>
<accession>A0A3D9V2U8</accession>
<comment type="caution">
    <text evidence="1">The sequence shown here is derived from an EMBL/GenBank/DDBJ whole genome shotgun (WGS) entry which is preliminary data.</text>
</comment>